<name>A0A7M5UY37_9CNID</name>
<sequence length="175" mass="19861">MSCELLKIVLFLGLATFSQCVFKLENCDKTAPVQYTLLKAPDYLVLRNNGNIKLSASIKVKSSQSLPRHLRMKISLSKRIGFVWIDIPCVGCDIKVDTFTIPEIRTIRRVCSQNCTLTAEDIVFPLSSHIEEYIPGIFPNMLLEGHFYIKMDMVDESNHKNRVVCVKGYTDVKTS</sequence>
<reference evidence="3" key="1">
    <citation type="submission" date="2021-01" db="UniProtKB">
        <authorList>
            <consortium name="EnsemblMetazoa"/>
        </authorList>
    </citation>
    <scope>IDENTIFICATION</scope>
</reference>
<evidence type="ECO:0008006" key="5">
    <source>
        <dbReference type="Google" id="ProtNLM"/>
    </source>
</evidence>
<dbReference type="InterPro" id="IPR036846">
    <property type="entry name" value="GM2-AP_sf"/>
</dbReference>
<dbReference type="GeneID" id="136820691"/>
<feature type="signal peptide" evidence="2">
    <location>
        <begin position="1"/>
        <end position="20"/>
    </location>
</feature>
<dbReference type="EnsemblMetazoa" id="CLYHEMT006054.1">
    <property type="protein sequence ID" value="CLYHEMP006054.1"/>
    <property type="gene ID" value="CLYHEMG006054"/>
</dbReference>
<feature type="chain" id="PRO_5029560832" description="MD-2-related lipid-recognition domain-containing protein" evidence="2">
    <location>
        <begin position="21"/>
        <end position="175"/>
    </location>
</feature>
<evidence type="ECO:0000256" key="2">
    <source>
        <dbReference type="SAM" id="SignalP"/>
    </source>
</evidence>
<evidence type="ECO:0000313" key="3">
    <source>
        <dbReference type="EnsemblMetazoa" id="CLYHEMP006054.1"/>
    </source>
</evidence>
<proteinExistence type="predicted"/>
<evidence type="ECO:0000313" key="4">
    <source>
        <dbReference type="Proteomes" id="UP000594262"/>
    </source>
</evidence>
<keyword evidence="4" id="KW-1185">Reference proteome</keyword>
<accession>A0A7M5UY37</accession>
<protein>
    <recommendedName>
        <fullName evidence="5">MD-2-related lipid-recognition domain-containing protein</fullName>
    </recommendedName>
</protein>
<evidence type="ECO:0000256" key="1">
    <source>
        <dbReference type="ARBA" id="ARBA00022729"/>
    </source>
</evidence>
<organism evidence="3 4">
    <name type="scientific">Clytia hemisphaerica</name>
    <dbReference type="NCBI Taxonomy" id="252671"/>
    <lineage>
        <taxon>Eukaryota</taxon>
        <taxon>Metazoa</taxon>
        <taxon>Cnidaria</taxon>
        <taxon>Hydrozoa</taxon>
        <taxon>Hydroidolina</taxon>
        <taxon>Leptothecata</taxon>
        <taxon>Obeliida</taxon>
        <taxon>Clytiidae</taxon>
        <taxon>Clytia</taxon>
    </lineage>
</organism>
<dbReference type="OrthoDB" id="5951115at2759"/>
<dbReference type="Gene3D" id="2.70.220.10">
    <property type="entry name" value="Ganglioside GM2 activator"/>
    <property type="match status" value="1"/>
</dbReference>
<dbReference type="AlphaFoldDB" id="A0A7M5UY37"/>
<dbReference type="RefSeq" id="XP_066932992.1">
    <property type="nucleotide sequence ID" value="XM_067076891.1"/>
</dbReference>
<dbReference type="Proteomes" id="UP000594262">
    <property type="component" value="Unplaced"/>
</dbReference>
<keyword evidence="1 2" id="KW-0732">Signal</keyword>